<comment type="caution">
    <text evidence="1">The sequence shown here is derived from an EMBL/GenBank/DDBJ whole genome shotgun (WGS) entry which is preliminary data.</text>
</comment>
<dbReference type="AlphaFoldDB" id="A0AAN7RCL6"/>
<reference evidence="1 2" key="1">
    <citation type="journal article" date="2023" name="Hortic Res">
        <title>Pangenome of water caltrop reveals structural variations and asymmetric subgenome divergence after allopolyploidization.</title>
        <authorList>
            <person name="Zhang X."/>
            <person name="Chen Y."/>
            <person name="Wang L."/>
            <person name="Yuan Y."/>
            <person name="Fang M."/>
            <person name="Shi L."/>
            <person name="Lu R."/>
            <person name="Comes H.P."/>
            <person name="Ma Y."/>
            <person name="Chen Y."/>
            <person name="Huang G."/>
            <person name="Zhou Y."/>
            <person name="Zheng Z."/>
            <person name="Qiu Y."/>
        </authorList>
    </citation>
    <scope>NUCLEOTIDE SEQUENCE [LARGE SCALE GENOMIC DNA]</scope>
    <source>
        <strain evidence="1">F231</strain>
    </source>
</reference>
<gene>
    <name evidence="1" type="ORF">SAY86_020846</name>
</gene>
<organism evidence="1 2">
    <name type="scientific">Trapa natans</name>
    <name type="common">Water chestnut</name>
    <dbReference type="NCBI Taxonomy" id="22666"/>
    <lineage>
        <taxon>Eukaryota</taxon>
        <taxon>Viridiplantae</taxon>
        <taxon>Streptophyta</taxon>
        <taxon>Embryophyta</taxon>
        <taxon>Tracheophyta</taxon>
        <taxon>Spermatophyta</taxon>
        <taxon>Magnoliopsida</taxon>
        <taxon>eudicotyledons</taxon>
        <taxon>Gunneridae</taxon>
        <taxon>Pentapetalae</taxon>
        <taxon>rosids</taxon>
        <taxon>malvids</taxon>
        <taxon>Myrtales</taxon>
        <taxon>Lythraceae</taxon>
        <taxon>Trapa</taxon>
    </lineage>
</organism>
<evidence type="ECO:0000313" key="1">
    <source>
        <dbReference type="EMBL" id="KAK4800359.1"/>
    </source>
</evidence>
<proteinExistence type="predicted"/>
<keyword evidence="2" id="KW-1185">Reference proteome</keyword>
<dbReference type="EMBL" id="JAXQNO010000003">
    <property type="protein sequence ID" value="KAK4800359.1"/>
    <property type="molecule type" value="Genomic_DNA"/>
</dbReference>
<evidence type="ECO:0000313" key="2">
    <source>
        <dbReference type="Proteomes" id="UP001346149"/>
    </source>
</evidence>
<sequence length="143" mass="16217">MSQGFWMPKVSNNSNDDEMAFNCTSRLETKRSHQWLMDDPRIDLIPIRKQAVGLRNNHSFLESLNSCPSQWGIASGFHTSLGHFGEQSFDLASSGVNNYNGRGIPLIGARKMNVSEKVHKDPLLQDSSFAYTIWPPRRHRSRG</sequence>
<protein>
    <submittedName>
        <fullName evidence="1">Uncharacterized protein</fullName>
    </submittedName>
</protein>
<dbReference type="Proteomes" id="UP001346149">
    <property type="component" value="Unassembled WGS sequence"/>
</dbReference>
<name>A0AAN7RCL6_TRANT</name>
<accession>A0AAN7RCL6</accession>